<dbReference type="Gene3D" id="1.10.443.10">
    <property type="entry name" value="Intergrase catalytic core"/>
    <property type="match status" value="1"/>
</dbReference>
<proteinExistence type="inferred from homology"/>
<dbReference type="PROSITE" id="PS50943">
    <property type="entry name" value="HTH_CROC1"/>
    <property type="match status" value="1"/>
</dbReference>
<dbReference type="SUPFAM" id="SSF56349">
    <property type="entry name" value="DNA breaking-rejoining enzymes"/>
    <property type="match status" value="2"/>
</dbReference>
<feature type="domain" description="HTH cro/C1-type" evidence="6">
    <location>
        <begin position="337"/>
        <end position="391"/>
    </location>
</feature>
<keyword evidence="4" id="KW-0233">DNA recombination</keyword>
<feature type="domain" description="Tyr recombinase" evidence="7">
    <location>
        <begin position="188"/>
        <end position="467"/>
    </location>
</feature>
<evidence type="ECO:0000256" key="4">
    <source>
        <dbReference type="ARBA" id="ARBA00023172"/>
    </source>
</evidence>
<evidence type="ECO:0000313" key="8">
    <source>
        <dbReference type="EMBL" id="TCC55369.1"/>
    </source>
</evidence>
<dbReference type="EMBL" id="SJKB01000015">
    <property type="protein sequence ID" value="TCC55369.1"/>
    <property type="molecule type" value="Genomic_DNA"/>
</dbReference>
<dbReference type="InterPro" id="IPR010982">
    <property type="entry name" value="Lambda_DNA-bd_dom_sf"/>
</dbReference>
<dbReference type="InterPro" id="IPR010998">
    <property type="entry name" value="Integrase_recombinase_N"/>
</dbReference>
<dbReference type="GO" id="GO:0015074">
    <property type="term" value="P:DNA integration"/>
    <property type="evidence" value="ECO:0007669"/>
    <property type="project" value="UniProtKB-KW"/>
</dbReference>
<dbReference type="SUPFAM" id="SSF47413">
    <property type="entry name" value="lambda repressor-like DNA-binding domains"/>
    <property type="match status" value="1"/>
</dbReference>
<dbReference type="InterPro" id="IPR053876">
    <property type="entry name" value="Phage_int_M"/>
</dbReference>
<dbReference type="InterPro" id="IPR002104">
    <property type="entry name" value="Integrase_catalytic"/>
</dbReference>
<evidence type="ECO:0000259" key="6">
    <source>
        <dbReference type="PROSITE" id="PS50943"/>
    </source>
</evidence>
<gene>
    <name evidence="8" type="ORF">E0H73_36220</name>
</gene>
<dbReference type="PANTHER" id="PTHR30629:SF2">
    <property type="entry name" value="PROPHAGE INTEGRASE INTS-RELATED"/>
    <property type="match status" value="1"/>
</dbReference>
<keyword evidence="2" id="KW-0229">DNA integration</keyword>
<dbReference type="InterPro" id="IPR013762">
    <property type="entry name" value="Integrase-like_cat_sf"/>
</dbReference>
<evidence type="ECO:0000313" key="9">
    <source>
        <dbReference type="Proteomes" id="UP000291144"/>
    </source>
</evidence>
<dbReference type="SMART" id="SM00530">
    <property type="entry name" value="HTH_XRE"/>
    <property type="match status" value="1"/>
</dbReference>
<name>A0A4R0K6W4_9ACTN</name>
<dbReference type="Proteomes" id="UP000291144">
    <property type="component" value="Unassembled WGS sequence"/>
</dbReference>
<dbReference type="AlphaFoldDB" id="A0A4R0K6W4"/>
<dbReference type="GO" id="GO:0003677">
    <property type="term" value="F:DNA binding"/>
    <property type="evidence" value="ECO:0007669"/>
    <property type="project" value="UniProtKB-KW"/>
</dbReference>
<evidence type="ECO:0000259" key="7">
    <source>
        <dbReference type="PROSITE" id="PS51898"/>
    </source>
</evidence>
<sequence length="476" mass="51996">MARPPLPIGTWGSISTSVERTDGKGKPAAYRAKAKFRDHDGYVRPVSAFGKTRTAAERALLKKLQDRARTNQSGDLTAMHKINYLLDLWEKRFEGMVADGTRSPTSLDTYRRSLKNHIRPALGELRIGEASTPRIDTVLTKIKKKAGAPTAKTCRAILSGAMSLAVRYGAASVNPVREVDTIEANPKNPPRALTTEEVTLLRRSLAADERAVQADLPDLVTFMLGTGVRIGESLAVLWYQVELEAGTVEITHTIARIPGEGLLRKVTKSRAGERVLSLPNWAISMLRARHAAGIRLDDPIFGDTLGGFRDPSNSRRAIRTALSPVGSTARRDLGLTLRALRRETGMTRKQVADALTWPQTRIELVETGRIKVDHQLVRTLVATYGVQLDNLHGLLAQVHDAAQPAESDKLAWIRSHALRKTTATALDGAGHTARQIADQLGQSKVSITQDVYLGRRAANPAAAEALEHAFDDPDLL</sequence>
<evidence type="ECO:0000256" key="2">
    <source>
        <dbReference type="ARBA" id="ARBA00022908"/>
    </source>
</evidence>
<dbReference type="Gene3D" id="1.10.260.40">
    <property type="entry name" value="lambda repressor-like DNA-binding domains"/>
    <property type="match status" value="1"/>
</dbReference>
<dbReference type="RefSeq" id="WP_131364151.1">
    <property type="nucleotide sequence ID" value="NZ_SJKB01000015.1"/>
</dbReference>
<comment type="similarity">
    <text evidence="1">Belongs to the 'phage' integrase family.</text>
</comment>
<dbReference type="InterPro" id="IPR001387">
    <property type="entry name" value="Cro/C1-type_HTH"/>
</dbReference>
<evidence type="ECO:0000256" key="3">
    <source>
        <dbReference type="ARBA" id="ARBA00023125"/>
    </source>
</evidence>
<dbReference type="PROSITE" id="PS51898">
    <property type="entry name" value="TYR_RECOMBINASE"/>
    <property type="match status" value="1"/>
</dbReference>
<feature type="region of interest" description="Disordered" evidence="5">
    <location>
        <begin position="1"/>
        <end position="26"/>
    </location>
</feature>
<dbReference type="GO" id="GO:0006310">
    <property type="term" value="P:DNA recombination"/>
    <property type="evidence" value="ECO:0007669"/>
    <property type="project" value="UniProtKB-KW"/>
</dbReference>
<dbReference type="CDD" id="cd00093">
    <property type="entry name" value="HTH_XRE"/>
    <property type="match status" value="1"/>
</dbReference>
<keyword evidence="9" id="KW-1185">Reference proteome</keyword>
<dbReference type="InterPro" id="IPR011010">
    <property type="entry name" value="DNA_brk_join_enz"/>
</dbReference>
<dbReference type="Gene3D" id="1.10.150.130">
    <property type="match status" value="1"/>
</dbReference>
<dbReference type="Pfam" id="PF13560">
    <property type="entry name" value="HTH_31"/>
    <property type="match status" value="1"/>
</dbReference>
<evidence type="ECO:0000256" key="5">
    <source>
        <dbReference type="SAM" id="MobiDB-lite"/>
    </source>
</evidence>
<organism evidence="8 9">
    <name type="scientific">Kribbella pittospori</name>
    <dbReference type="NCBI Taxonomy" id="722689"/>
    <lineage>
        <taxon>Bacteria</taxon>
        <taxon>Bacillati</taxon>
        <taxon>Actinomycetota</taxon>
        <taxon>Actinomycetes</taxon>
        <taxon>Propionibacteriales</taxon>
        <taxon>Kribbellaceae</taxon>
        <taxon>Kribbella</taxon>
    </lineage>
</organism>
<dbReference type="Pfam" id="PF22022">
    <property type="entry name" value="Phage_int_M"/>
    <property type="match status" value="1"/>
</dbReference>
<dbReference type="OrthoDB" id="4326943at2"/>
<dbReference type="InterPro" id="IPR050808">
    <property type="entry name" value="Phage_Integrase"/>
</dbReference>
<evidence type="ECO:0000256" key="1">
    <source>
        <dbReference type="ARBA" id="ARBA00008857"/>
    </source>
</evidence>
<comment type="caution">
    <text evidence="8">The sequence shown here is derived from an EMBL/GenBank/DDBJ whole genome shotgun (WGS) entry which is preliminary data.</text>
</comment>
<accession>A0A4R0K6W4</accession>
<keyword evidence="3" id="KW-0238">DNA-binding</keyword>
<protein>
    <submittedName>
        <fullName evidence="8">Site-specific integrase</fullName>
    </submittedName>
</protein>
<reference evidence="8 9" key="1">
    <citation type="submission" date="2019-02" db="EMBL/GenBank/DDBJ databases">
        <title>Kribbella capetownensis sp. nov. and Kribbella speibonae sp. nov., isolated from soil.</title>
        <authorList>
            <person name="Curtis S.M."/>
            <person name="Norton I."/>
            <person name="Everest G.J."/>
            <person name="Meyers P.R."/>
        </authorList>
    </citation>
    <scope>NUCLEOTIDE SEQUENCE [LARGE SCALE GENOMIC DNA]</scope>
    <source>
        <strain evidence="8 9">NRRL B-24813</strain>
    </source>
</reference>
<dbReference type="PANTHER" id="PTHR30629">
    <property type="entry name" value="PROPHAGE INTEGRASE"/>
    <property type="match status" value="1"/>
</dbReference>